<protein>
    <recommendedName>
        <fullName evidence="6">Protein YOP1</fullName>
    </recommendedName>
</protein>
<evidence type="ECO:0000256" key="6">
    <source>
        <dbReference type="RuleBase" id="RU362006"/>
    </source>
</evidence>
<name>A0A2I1FUD0_9GLOM</name>
<comment type="similarity">
    <text evidence="2 6">Belongs to the DP1 family.</text>
</comment>
<sequence length="284" mass="32912">MVTSEGSDKAGKNQELALQRLPTTAALEKVLQVLESNSPLNLTPITNFVRQEFISRISFFENKTSKTWLFRSFVKLGIPPLYLFIALSIILGTMIGNMYKRSVYLLCNLVGVVYPAYKSIQAIDLLSATSEGEVSNSSIVIINEQKQWLTYWAVYGWLQVVDYWSTWLLEMFPGYNLFKLIFLYWAQNNRSRGATLIFEKILKPLLQKNIQNYNNKIVSSSTNQKQRQTLRQRQQQQYNGNELYHQQQSGSLTSEPTPEEIWRRDTVVTSRESEIKPYRLNNNV</sequence>
<proteinExistence type="inferred from homology"/>
<keyword evidence="3 6" id="KW-0812">Transmembrane</keyword>
<dbReference type="OrthoDB" id="10009287at2759"/>
<reference evidence="7 8" key="1">
    <citation type="submission" date="2015-10" db="EMBL/GenBank/DDBJ databases">
        <title>Genome analyses suggest a sexual origin of heterokaryosis in a supposedly ancient asexual fungus.</title>
        <authorList>
            <person name="Ropars J."/>
            <person name="Sedzielewska K."/>
            <person name="Noel J."/>
            <person name="Charron P."/>
            <person name="Farinelli L."/>
            <person name="Marton T."/>
            <person name="Kruger M."/>
            <person name="Pelin A."/>
            <person name="Brachmann A."/>
            <person name="Corradi N."/>
        </authorList>
    </citation>
    <scope>NUCLEOTIDE SEQUENCE [LARGE SCALE GENOMIC DNA]</scope>
    <source>
        <strain evidence="7 8">A4</strain>
    </source>
</reference>
<dbReference type="Pfam" id="PF03134">
    <property type="entry name" value="TB2_DP1_HVA22"/>
    <property type="match status" value="1"/>
</dbReference>
<evidence type="ECO:0000313" key="8">
    <source>
        <dbReference type="Proteomes" id="UP000234323"/>
    </source>
</evidence>
<feature type="transmembrane region" description="Helical" evidence="6">
    <location>
        <begin position="81"/>
        <end position="99"/>
    </location>
</feature>
<dbReference type="EMBL" id="LLXI01000014">
    <property type="protein sequence ID" value="PKY37946.1"/>
    <property type="molecule type" value="Genomic_DNA"/>
</dbReference>
<dbReference type="PANTHER" id="PTHR12300">
    <property type="entry name" value="HVA22-LIKE PROTEINS"/>
    <property type="match status" value="1"/>
</dbReference>
<keyword evidence="8" id="KW-1185">Reference proteome</keyword>
<feature type="transmembrane region" description="Helical" evidence="6">
    <location>
        <begin position="167"/>
        <end position="186"/>
    </location>
</feature>
<dbReference type="Proteomes" id="UP000234323">
    <property type="component" value="Unassembled WGS sequence"/>
</dbReference>
<evidence type="ECO:0000256" key="2">
    <source>
        <dbReference type="ARBA" id="ARBA00008573"/>
    </source>
</evidence>
<keyword evidence="4 6" id="KW-1133">Transmembrane helix</keyword>
<dbReference type="VEuPathDB" id="FungiDB:RhiirA1_410769"/>
<comment type="caution">
    <text evidence="7">The sequence shown here is derived from an EMBL/GenBank/DDBJ whole genome shotgun (WGS) entry which is preliminary data.</text>
</comment>
<dbReference type="InterPro" id="IPR004345">
    <property type="entry name" value="TB2_DP1_HVA22"/>
</dbReference>
<dbReference type="PANTHER" id="PTHR12300:SF161">
    <property type="entry name" value="RECEPTOR EXPRESSION-ENHANCING PROTEIN"/>
    <property type="match status" value="1"/>
</dbReference>
<organism evidence="7 8">
    <name type="scientific">Rhizophagus irregularis</name>
    <dbReference type="NCBI Taxonomy" id="588596"/>
    <lineage>
        <taxon>Eukaryota</taxon>
        <taxon>Fungi</taxon>
        <taxon>Fungi incertae sedis</taxon>
        <taxon>Mucoromycota</taxon>
        <taxon>Glomeromycotina</taxon>
        <taxon>Glomeromycetes</taxon>
        <taxon>Glomerales</taxon>
        <taxon>Glomeraceae</taxon>
        <taxon>Rhizophagus</taxon>
    </lineage>
</organism>
<dbReference type="VEuPathDB" id="FungiDB:RhiirFUN_020925"/>
<dbReference type="AlphaFoldDB" id="A0A2I1FUD0"/>
<dbReference type="GO" id="GO:0016020">
    <property type="term" value="C:membrane"/>
    <property type="evidence" value="ECO:0007669"/>
    <property type="project" value="UniProtKB-SubCell"/>
</dbReference>
<comment type="caution">
    <text evidence="6">Lacks conserved residue(s) required for the propagation of feature annotation.</text>
</comment>
<dbReference type="VEuPathDB" id="FungiDB:FUN_019474"/>
<keyword evidence="5 6" id="KW-0472">Membrane</keyword>
<evidence type="ECO:0000256" key="1">
    <source>
        <dbReference type="ARBA" id="ARBA00004141"/>
    </source>
</evidence>
<evidence type="ECO:0000256" key="4">
    <source>
        <dbReference type="ARBA" id="ARBA00022989"/>
    </source>
</evidence>
<evidence type="ECO:0000256" key="3">
    <source>
        <dbReference type="ARBA" id="ARBA00022692"/>
    </source>
</evidence>
<evidence type="ECO:0000256" key="5">
    <source>
        <dbReference type="ARBA" id="ARBA00023136"/>
    </source>
</evidence>
<accession>A0A2I1FUD0</accession>
<evidence type="ECO:0000313" key="7">
    <source>
        <dbReference type="EMBL" id="PKY37946.1"/>
    </source>
</evidence>
<gene>
    <name evidence="7" type="ORF">RhiirA4_391244</name>
</gene>
<comment type="subcellular location">
    <subcellularLocation>
        <location evidence="1 6">Membrane</location>
        <topology evidence="1 6">Multi-pass membrane protein</topology>
    </subcellularLocation>
</comment>